<dbReference type="Pfam" id="PF09411">
    <property type="entry name" value="PagL"/>
    <property type="match status" value="1"/>
</dbReference>
<gene>
    <name evidence="2" type="ORF">CVT23_15085</name>
</gene>
<protein>
    <submittedName>
        <fullName evidence="2">Acyloxyacyl hydrolase</fullName>
    </submittedName>
</protein>
<dbReference type="InterPro" id="IPR018550">
    <property type="entry name" value="Lipid-A_deacylase-rel"/>
</dbReference>
<dbReference type="RefSeq" id="WP_109792374.1">
    <property type="nucleotide sequence ID" value="NZ_PHIG01000039.1"/>
</dbReference>
<dbReference type="AlphaFoldDB" id="A0A2M9FYX4"/>
<evidence type="ECO:0000313" key="2">
    <source>
        <dbReference type="EMBL" id="PJK28666.1"/>
    </source>
</evidence>
<feature type="signal peptide" evidence="1">
    <location>
        <begin position="1"/>
        <end position="26"/>
    </location>
</feature>
<evidence type="ECO:0000313" key="3">
    <source>
        <dbReference type="Proteomes" id="UP000229498"/>
    </source>
</evidence>
<keyword evidence="1" id="KW-0732">Signal</keyword>
<name>A0A2M9FYX4_9PROT</name>
<dbReference type="OrthoDB" id="6199047at2"/>
<reference evidence="2 3" key="1">
    <citation type="submission" date="2017-11" db="EMBL/GenBank/DDBJ databases">
        <title>Draft genome sequence of Rhizobiales bacterium SY3-13.</title>
        <authorList>
            <person name="Sun C."/>
        </authorList>
    </citation>
    <scope>NUCLEOTIDE SEQUENCE [LARGE SCALE GENOMIC DNA]</scope>
    <source>
        <strain evidence="2 3">SY3-13</strain>
    </source>
</reference>
<dbReference type="Gene3D" id="2.40.160.20">
    <property type="match status" value="1"/>
</dbReference>
<sequence length="169" mass="18397">MRLRLIGGVAALCAGLIVGLSGPARAAERFTDAPLLGLTLGYFDVIGQEFPSLEGRLELRANNDWWLKPFGGVMANTERAAHIYAGVYAELFWGEHFYVSPSFAPGIYMKGNSRDLGYPLEFRSQIELGWRFDSGIRASVSLNHISNAGLGQNPGTESVAFSVLLPLSF</sequence>
<dbReference type="Proteomes" id="UP000229498">
    <property type="component" value="Unassembled WGS sequence"/>
</dbReference>
<keyword evidence="3" id="KW-1185">Reference proteome</keyword>
<accession>A0A2M9FYX4</accession>
<comment type="caution">
    <text evidence="2">The sequence shown here is derived from an EMBL/GenBank/DDBJ whole genome shotgun (WGS) entry which is preliminary data.</text>
</comment>
<proteinExistence type="predicted"/>
<dbReference type="GO" id="GO:0016787">
    <property type="term" value="F:hydrolase activity"/>
    <property type="evidence" value="ECO:0007669"/>
    <property type="project" value="UniProtKB-KW"/>
</dbReference>
<evidence type="ECO:0000256" key="1">
    <source>
        <dbReference type="SAM" id="SignalP"/>
    </source>
</evidence>
<feature type="chain" id="PRO_5014689635" evidence="1">
    <location>
        <begin position="27"/>
        <end position="169"/>
    </location>
</feature>
<organism evidence="2 3">
    <name type="scientific">Minwuia thermotolerans</name>
    <dbReference type="NCBI Taxonomy" id="2056226"/>
    <lineage>
        <taxon>Bacteria</taxon>
        <taxon>Pseudomonadati</taxon>
        <taxon>Pseudomonadota</taxon>
        <taxon>Alphaproteobacteria</taxon>
        <taxon>Minwuiales</taxon>
        <taxon>Minwuiaceae</taxon>
        <taxon>Minwuia</taxon>
    </lineage>
</organism>
<dbReference type="EMBL" id="PHIG01000039">
    <property type="protein sequence ID" value="PJK28666.1"/>
    <property type="molecule type" value="Genomic_DNA"/>
</dbReference>
<keyword evidence="2" id="KW-0378">Hydrolase</keyword>